<dbReference type="Gene3D" id="1.10.260.40">
    <property type="entry name" value="lambda repressor-like DNA-binding domains"/>
    <property type="match status" value="1"/>
</dbReference>
<feature type="domain" description="HTH cro/C1-type" evidence="1">
    <location>
        <begin position="93"/>
        <end position="146"/>
    </location>
</feature>
<dbReference type="SUPFAM" id="SSF47413">
    <property type="entry name" value="lambda repressor-like DNA-binding domains"/>
    <property type="match status" value="1"/>
</dbReference>
<accession>A0ABS2EJJ4</accession>
<dbReference type="PROSITE" id="PS50943">
    <property type="entry name" value="HTH_CROC1"/>
    <property type="match status" value="1"/>
</dbReference>
<dbReference type="Proteomes" id="UP000775686">
    <property type="component" value="Unassembled WGS sequence"/>
</dbReference>
<sequence length="370" mass="42941">MYDIGDLFDKQSTVGARLEAVLEERGYTKVKFCSTAKISRPTLDKLLSGSITSRTNYEKHMTKVLETLNMTPDMLIGRIQTQRIQTQRVHNQVRTLRNQMRMKEKELAEYIGVPIERIREIEAGEEATLAELRDIAVVLDTSVRNILGKNYFPLQNTFWGHVGIRPLESDRFLWYPITADTRELIWKEMEEKYQVIPCMNNKVLLLNMDKIAEIVLLDDASDQPSFANWDPQVDCGGTPLVFYEALDDYLMYQEMGEEPPKDIISEKLQICLENFRKKWGDDEIYYRDELQIYCPNGKVKQRDICLGENENISTNIFHIYAFGGDVVDEKFFYGEDLNGAECFFNIENISMIEVPLVKMEEALEQSIEMS</sequence>
<protein>
    <submittedName>
        <fullName evidence="2">Helix-turn-helix transcriptional regulator</fullName>
    </submittedName>
</protein>
<dbReference type="InterPro" id="IPR010982">
    <property type="entry name" value="Lambda_DNA-bd_dom_sf"/>
</dbReference>
<dbReference type="EMBL" id="JACJKH010000026">
    <property type="protein sequence ID" value="MBM6745155.1"/>
    <property type="molecule type" value="Genomic_DNA"/>
</dbReference>
<dbReference type="RefSeq" id="WP_204864498.1">
    <property type="nucleotide sequence ID" value="NZ_JACJKH010000026.1"/>
</dbReference>
<dbReference type="CDD" id="cd00093">
    <property type="entry name" value="HTH_XRE"/>
    <property type="match status" value="1"/>
</dbReference>
<dbReference type="SMART" id="SM00530">
    <property type="entry name" value="HTH_XRE"/>
    <property type="match status" value="2"/>
</dbReference>
<dbReference type="Pfam" id="PF01381">
    <property type="entry name" value="HTH_3"/>
    <property type="match status" value="1"/>
</dbReference>
<dbReference type="InterPro" id="IPR001387">
    <property type="entry name" value="Cro/C1-type_HTH"/>
</dbReference>
<proteinExistence type="predicted"/>
<reference evidence="2 3" key="1">
    <citation type="journal article" date="2021" name="Sci. Rep.">
        <title>The distribution of antibiotic resistance genes in chicken gut microbiota commensals.</title>
        <authorList>
            <person name="Juricova H."/>
            <person name="Matiasovicova J."/>
            <person name="Kubasova T."/>
            <person name="Cejkova D."/>
            <person name="Rychlik I."/>
        </authorList>
    </citation>
    <scope>NUCLEOTIDE SEQUENCE [LARGE SCALE GENOMIC DNA]</scope>
    <source>
        <strain evidence="2 3">An770</strain>
    </source>
</reference>
<name>A0ABS2EJJ4_9FIRM</name>
<evidence type="ECO:0000313" key="3">
    <source>
        <dbReference type="Proteomes" id="UP000775686"/>
    </source>
</evidence>
<evidence type="ECO:0000313" key="2">
    <source>
        <dbReference type="EMBL" id="MBM6745155.1"/>
    </source>
</evidence>
<organism evidence="2 3">
    <name type="scientific">Drancourtella massiliensis</name>
    <dbReference type="NCBI Taxonomy" id="1632013"/>
    <lineage>
        <taxon>Bacteria</taxon>
        <taxon>Bacillati</taxon>
        <taxon>Bacillota</taxon>
        <taxon>Clostridia</taxon>
        <taxon>Eubacteriales</taxon>
        <taxon>Oscillospiraceae</taxon>
        <taxon>Drancourtella</taxon>
    </lineage>
</organism>
<evidence type="ECO:0000259" key="1">
    <source>
        <dbReference type="PROSITE" id="PS50943"/>
    </source>
</evidence>
<gene>
    <name evidence="2" type="ORF">H6A32_12755</name>
</gene>
<keyword evidence="3" id="KW-1185">Reference proteome</keyword>
<comment type="caution">
    <text evidence="2">The sequence shown here is derived from an EMBL/GenBank/DDBJ whole genome shotgun (WGS) entry which is preliminary data.</text>
</comment>